<proteinExistence type="inferred from homology"/>
<keyword evidence="5" id="KW-0458">Lysosome</keyword>
<dbReference type="InterPro" id="IPR032143">
    <property type="entry name" value="BORCS7"/>
</dbReference>
<name>A0A9P6TUR3_9FUNG</name>
<gene>
    <name evidence="6" type="ORF">BG011_000630</name>
</gene>
<evidence type="ECO:0000256" key="2">
    <source>
        <dbReference type="ARBA" id="ARBA00005433"/>
    </source>
</evidence>
<sequence length="98" mass="10742">MFVDDGAWASKLALKDKAQGTVNDFIAVIKAASMDAELPETLTETARLFATLDSSMKTTQQNVTKLSHTLRQVQDANFGLLDNLRATDQASESLRIQL</sequence>
<evidence type="ECO:0000256" key="3">
    <source>
        <dbReference type="ARBA" id="ARBA00022295"/>
    </source>
</evidence>
<protein>
    <recommendedName>
        <fullName evidence="3">BLOC-1-related complex subunit 7</fullName>
    </recommendedName>
</protein>
<evidence type="ECO:0000313" key="6">
    <source>
        <dbReference type="EMBL" id="KAG0248015.1"/>
    </source>
</evidence>
<evidence type="ECO:0000256" key="1">
    <source>
        <dbReference type="ARBA" id="ARBA00004656"/>
    </source>
</evidence>
<organism evidence="6 7">
    <name type="scientific">Mortierella polycephala</name>
    <dbReference type="NCBI Taxonomy" id="41804"/>
    <lineage>
        <taxon>Eukaryota</taxon>
        <taxon>Fungi</taxon>
        <taxon>Fungi incertae sedis</taxon>
        <taxon>Mucoromycota</taxon>
        <taxon>Mortierellomycotina</taxon>
        <taxon>Mortierellomycetes</taxon>
        <taxon>Mortierellales</taxon>
        <taxon>Mortierellaceae</taxon>
        <taxon>Mortierella</taxon>
    </lineage>
</organism>
<keyword evidence="7" id="KW-1185">Reference proteome</keyword>
<dbReference type="OrthoDB" id="2324860at2759"/>
<dbReference type="Pfam" id="PF16088">
    <property type="entry name" value="BORCS7"/>
    <property type="match status" value="1"/>
</dbReference>
<comment type="subcellular location">
    <subcellularLocation>
        <location evidence="1">Lysosome membrane</location>
    </subcellularLocation>
</comment>
<reference evidence="6" key="1">
    <citation type="journal article" date="2020" name="Fungal Divers.">
        <title>Resolving the Mortierellaceae phylogeny through synthesis of multi-gene phylogenetics and phylogenomics.</title>
        <authorList>
            <person name="Vandepol N."/>
            <person name="Liber J."/>
            <person name="Desiro A."/>
            <person name="Na H."/>
            <person name="Kennedy M."/>
            <person name="Barry K."/>
            <person name="Grigoriev I.V."/>
            <person name="Miller A.N."/>
            <person name="O'Donnell K."/>
            <person name="Stajich J.E."/>
            <person name="Bonito G."/>
        </authorList>
    </citation>
    <scope>NUCLEOTIDE SEQUENCE</scope>
    <source>
        <strain evidence="6">KOD948</strain>
    </source>
</reference>
<comment type="caution">
    <text evidence="6">The sequence shown here is derived from an EMBL/GenBank/DDBJ whole genome shotgun (WGS) entry which is preliminary data.</text>
</comment>
<dbReference type="AlphaFoldDB" id="A0A9P6TUR3"/>
<keyword evidence="4" id="KW-0472">Membrane</keyword>
<evidence type="ECO:0000256" key="4">
    <source>
        <dbReference type="ARBA" id="ARBA00023136"/>
    </source>
</evidence>
<dbReference type="Proteomes" id="UP000726737">
    <property type="component" value="Unassembled WGS sequence"/>
</dbReference>
<comment type="similarity">
    <text evidence="2">Belongs to the BORCS7 family.</text>
</comment>
<dbReference type="EMBL" id="JAAAJA010001135">
    <property type="protein sequence ID" value="KAG0248015.1"/>
    <property type="molecule type" value="Genomic_DNA"/>
</dbReference>
<accession>A0A9P6TUR3</accession>
<evidence type="ECO:0000256" key="5">
    <source>
        <dbReference type="ARBA" id="ARBA00023228"/>
    </source>
</evidence>
<evidence type="ECO:0000313" key="7">
    <source>
        <dbReference type="Proteomes" id="UP000726737"/>
    </source>
</evidence>